<feature type="binding site" evidence="7">
    <location>
        <begin position="113"/>
        <end position="119"/>
    </location>
    <ligand>
        <name>ATP</name>
        <dbReference type="ChEBI" id="CHEBI:30616"/>
    </ligand>
</feature>
<dbReference type="Gene3D" id="3.40.1190.10">
    <property type="entry name" value="Mur-like, catalytic domain"/>
    <property type="match status" value="1"/>
</dbReference>
<dbReference type="Pfam" id="PF08245">
    <property type="entry name" value="Mur_ligase_M"/>
    <property type="match status" value="1"/>
</dbReference>
<dbReference type="EC" id="6.3.2.9" evidence="7 8"/>
<keyword evidence="3 7" id="KW-0963">Cytoplasm</keyword>
<evidence type="ECO:0000259" key="10">
    <source>
        <dbReference type="Pfam" id="PF08245"/>
    </source>
</evidence>
<dbReference type="Pfam" id="PF02875">
    <property type="entry name" value="Mur_ligase_C"/>
    <property type="match status" value="1"/>
</dbReference>
<feature type="domain" description="Mur ligase central" evidence="10">
    <location>
        <begin position="111"/>
        <end position="288"/>
    </location>
</feature>
<evidence type="ECO:0000256" key="2">
    <source>
        <dbReference type="ARBA" id="ARBA00004752"/>
    </source>
</evidence>
<dbReference type="Proteomes" id="UP001596337">
    <property type="component" value="Unassembled WGS sequence"/>
</dbReference>
<evidence type="ECO:0000256" key="5">
    <source>
        <dbReference type="ARBA" id="ARBA00022741"/>
    </source>
</evidence>
<evidence type="ECO:0000256" key="6">
    <source>
        <dbReference type="ARBA" id="ARBA00022840"/>
    </source>
</evidence>
<keyword evidence="4 7" id="KW-0436">Ligase</keyword>
<dbReference type="EMBL" id="JBHSXX010000001">
    <property type="protein sequence ID" value="MFC6869572.1"/>
    <property type="molecule type" value="Genomic_DNA"/>
</dbReference>
<organism evidence="11 12">
    <name type="scientific">Haloechinothrix salitolerans</name>
    <dbReference type="NCBI Taxonomy" id="926830"/>
    <lineage>
        <taxon>Bacteria</taxon>
        <taxon>Bacillati</taxon>
        <taxon>Actinomycetota</taxon>
        <taxon>Actinomycetes</taxon>
        <taxon>Pseudonocardiales</taxon>
        <taxon>Pseudonocardiaceae</taxon>
        <taxon>Haloechinothrix</taxon>
    </lineage>
</organism>
<keyword evidence="7 8" id="KW-0131">Cell cycle</keyword>
<dbReference type="PANTHER" id="PTHR43692">
    <property type="entry name" value="UDP-N-ACETYLMURAMOYLALANINE--D-GLUTAMATE LIGASE"/>
    <property type="match status" value="1"/>
</dbReference>
<dbReference type="InterPro" id="IPR004101">
    <property type="entry name" value="Mur_ligase_C"/>
</dbReference>
<dbReference type="InterPro" id="IPR036615">
    <property type="entry name" value="Mur_ligase_C_dom_sf"/>
</dbReference>
<reference evidence="12" key="1">
    <citation type="journal article" date="2019" name="Int. J. Syst. Evol. Microbiol.">
        <title>The Global Catalogue of Microorganisms (GCM) 10K type strain sequencing project: providing services to taxonomists for standard genome sequencing and annotation.</title>
        <authorList>
            <consortium name="The Broad Institute Genomics Platform"/>
            <consortium name="The Broad Institute Genome Sequencing Center for Infectious Disease"/>
            <person name="Wu L."/>
            <person name="Ma J."/>
        </authorList>
    </citation>
    <scope>NUCLEOTIDE SEQUENCE [LARGE SCALE GENOMIC DNA]</scope>
    <source>
        <strain evidence="12">KCTC 32255</strain>
    </source>
</reference>
<proteinExistence type="inferred from homology"/>
<evidence type="ECO:0000313" key="11">
    <source>
        <dbReference type="EMBL" id="MFC6869572.1"/>
    </source>
</evidence>
<evidence type="ECO:0000256" key="3">
    <source>
        <dbReference type="ARBA" id="ARBA00022490"/>
    </source>
</evidence>
<evidence type="ECO:0000256" key="4">
    <source>
        <dbReference type="ARBA" id="ARBA00022598"/>
    </source>
</evidence>
<feature type="domain" description="Mur ligase C-terminal" evidence="9">
    <location>
        <begin position="310"/>
        <end position="428"/>
    </location>
</feature>
<dbReference type="Gene3D" id="3.40.50.720">
    <property type="entry name" value="NAD(P)-binding Rossmann-like Domain"/>
    <property type="match status" value="1"/>
</dbReference>
<keyword evidence="6 7" id="KW-0067">ATP-binding</keyword>
<comment type="pathway">
    <text evidence="2 7 8">Cell wall biogenesis; peptidoglycan biosynthesis.</text>
</comment>
<keyword evidence="7 8" id="KW-0133">Cell shape</keyword>
<comment type="caution">
    <text evidence="11">The sequence shown here is derived from an EMBL/GenBank/DDBJ whole genome shotgun (WGS) entry which is preliminary data.</text>
</comment>
<comment type="function">
    <text evidence="7 8">Cell wall formation. Catalyzes the addition of glutamate to the nucleotide precursor UDP-N-acetylmuramoyl-L-alanine (UMA).</text>
</comment>
<dbReference type="Gene3D" id="3.90.190.20">
    <property type="entry name" value="Mur ligase, C-terminal domain"/>
    <property type="match status" value="1"/>
</dbReference>
<evidence type="ECO:0000256" key="8">
    <source>
        <dbReference type="RuleBase" id="RU003664"/>
    </source>
</evidence>
<dbReference type="Pfam" id="PF21799">
    <property type="entry name" value="MurD-like_N"/>
    <property type="match status" value="1"/>
</dbReference>
<dbReference type="InterPro" id="IPR005762">
    <property type="entry name" value="MurD"/>
</dbReference>
<evidence type="ECO:0000313" key="12">
    <source>
        <dbReference type="Proteomes" id="UP001596337"/>
    </source>
</evidence>
<comment type="subcellular location">
    <subcellularLocation>
        <location evidence="1 7 8">Cytoplasm</location>
    </subcellularLocation>
</comment>
<keyword evidence="12" id="KW-1185">Reference proteome</keyword>
<keyword evidence="7 8" id="KW-0132">Cell division</keyword>
<dbReference type="NCBIfam" id="TIGR01087">
    <property type="entry name" value="murD"/>
    <property type="match status" value="1"/>
</dbReference>
<evidence type="ECO:0000256" key="1">
    <source>
        <dbReference type="ARBA" id="ARBA00004496"/>
    </source>
</evidence>
<dbReference type="InterPro" id="IPR036565">
    <property type="entry name" value="Mur-like_cat_sf"/>
</dbReference>
<dbReference type="SUPFAM" id="SSF53623">
    <property type="entry name" value="MurD-like peptide ligases, catalytic domain"/>
    <property type="match status" value="1"/>
</dbReference>
<keyword evidence="7 8" id="KW-0961">Cell wall biogenesis/degradation</keyword>
<dbReference type="GO" id="GO:0008764">
    <property type="term" value="F:UDP-N-acetylmuramoylalanine-D-glutamate ligase activity"/>
    <property type="evidence" value="ECO:0007669"/>
    <property type="project" value="UniProtKB-EC"/>
</dbReference>
<evidence type="ECO:0000256" key="7">
    <source>
        <dbReference type="HAMAP-Rule" id="MF_00639"/>
    </source>
</evidence>
<comment type="similarity">
    <text evidence="7">Belongs to the MurCDEF family.</text>
</comment>
<dbReference type="PANTHER" id="PTHR43692:SF1">
    <property type="entry name" value="UDP-N-ACETYLMURAMOYLALANINE--D-GLUTAMATE LIGASE"/>
    <property type="match status" value="1"/>
</dbReference>
<protein>
    <recommendedName>
        <fullName evidence="7 8">UDP-N-acetylmuramoylalanine--D-glutamate ligase</fullName>
        <ecNumber evidence="7 8">6.3.2.9</ecNumber>
    </recommendedName>
    <alternativeName>
        <fullName evidence="7">D-glutamic acid-adding enzyme</fullName>
    </alternativeName>
    <alternativeName>
        <fullName evidence="7">UDP-N-acetylmuramoyl-L-alanyl-D-glutamate synthetase</fullName>
    </alternativeName>
</protein>
<name>A0ABW2C4E1_9PSEU</name>
<gene>
    <name evidence="7 11" type="primary">murD</name>
    <name evidence="11" type="ORF">ACFQGD_20755</name>
</gene>
<evidence type="ECO:0000259" key="9">
    <source>
        <dbReference type="Pfam" id="PF02875"/>
    </source>
</evidence>
<dbReference type="InterPro" id="IPR013221">
    <property type="entry name" value="Mur_ligase_cen"/>
</dbReference>
<dbReference type="SUPFAM" id="SSF53244">
    <property type="entry name" value="MurD-like peptide ligases, peptide-binding domain"/>
    <property type="match status" value="1"/>
</dbReference>
<keyword evidence="7 8" id="KW-0573">Peptidoglycan synthesis</keyword>
<dbReference type="SUPFAM" id="SSF51984">
    <property type="entry name" value="MurCD N-terminal domain"/>
    <property type="match status" value="1"/>
</dbReference>
<dbReference type="HAMAP" id="MF_00639">
    <property type="entry name" value="MurD"/>
    <property type="match status" value="1"/>
</dbReference>
<accession>A0ABW2C4E1</accession>
<sequence length="461" mass="47006">MDLRGHAVLVAGAGVTGRSVVTTLCDAGARVTVTDANAERLAALADTPARTELGLTRPPDGTDLVVTSPGWRPDSPLLAAAAAEGIDVIGDVELAWRIGSERKPPPVWLAVTGTNGKTTTVGMLAAMLRASGTNAVACGNVGFAVLDAVLAGYEVLAVELSSFQLHWSRSLAPRASVVLNVAEDHLDWHGDLDAYAAAKGTLHAATQVAVANADDAISTRLVADHADPDARWVGFTLGKPKPGQLGIVDGSLVDAAYSDEPVVLADVADVRPEGDHNVANALAAAALARAYGIAPDAIRDGLRAFTPGEHRAAEVATVAGVRYINDSKATNPHAASGSLLSYEHVVWIAGGQLKGAEVDSLVAAAAERLRGVVLLGADADVIADAVSRHAPDVPMTALDSGDDDPMVAAVSAASAWARPGDVVLLAPAAASLDMFRDYAHRGEAFAAAVRALAGESADGSG</sequence>
<comment type="catalytic activity">
    <reaction evidence="7 8">
        <text>UDP-N-acetyl-alpha-D-muramoyl-L-alanine + D-glutamate + ATP = UDP-N-acetyl-alpha-D-muramoyl-L-alanyl-D-glutamate + ADP + phosphate + H(+)</text>
        <dbReference type="Rhea" id="RHEA:16429"/>
        <dbReference type="ChEBI" id="CHEBI:15378"/>
        <dbReference type="ChEBI" id="CHEBI:29986"/>
        <dbReference type="ChEBI" id="CHEBI:30616"/>
        <dbReference type="ChEBI" id="CHEBI:43474"/>
        <dbReference type="ChEBI" id="CHEBI:83898"/>
        <dbReference type="ChEBI" id="CHEBI:83900"/>
        <dbReference type="ChEBI" id="CHEBI:456216"/>
        <dbReference type="EC" id="6.3.2.9"/>
    </reaction>
</comment>
<keyword evidence="5 7" id="KW-0547">Nucleotide-binding</keyword>
<dbReference type="RefSeq" id="WP_345397283.1">
    <property type="nucleotide sequence ID" value="NZ_BAABLA010000027.1"/>
</dbReference>